<dbReference type="PANTHER" id="PTHR42951:SF4">
    <property type="entry name" value="ACYL-COENZYME A THIOESTERASE MBLAC2"/>
    <property type="match status" value="1"/>
</dbReference>
<dbReference type="SMART" id="SM00849">
    <property type="entry name" value="Lactamase_B"/>
    <property type="match status" value="1"/>
</dbReference>
<protein>
    <submittedName>
        <fullName evidence="2">MBL fold metallo-hydrolase</fullName>
    </submittedName>
</protein>
<dbReference type="PANTHER" id="PTHR42951">
    <property type="entry name" value="METALLO-BETA-LACTAMASE DOMAIN-CONTAINING"/>
    <property type="match status" value="1"/>
</dbReference>
<dbReference type="InterPro" id="IPR050855">
    <property type="entry name" value="NDM-1-like"/>
</dbReference>
<gene>
    <name evidence="2" type="ORF">NGB36_15515</name>
</gene>
<dbReference type="CDD" id="cd16282">
    <property type="entry name" value="metallo-hydrolase-like_MBL-fold"/>
    <property type="match status" value="1"/>
</dbReference>
<accession>A0ABT1PWC5</accession>
<dbReference type="EMBL" id="JANFNG010000010">
    <property type="protein sequence ID" value="MCQ4081978.1"/>
    <property type="molecule type" value="Genomic_DNA"/>
</dbReference>
<reference evidence="2" key="1">
    <citation type="submission" date="2022-06" db="EMBL/GenBank/DDBJ databases">
        <title>Draft genome sequence of Streptomyces sp. RB6PN25 isolated from peat swamp forest in Thailand.</title>
        <authorList>
            <person name="Duangmal K."/>
            <person name="Klaysubun C."/>
        </authorList>
    </citation>
    <scope>NUCLEOTIDE SEQUENCE</scope>
    <source>
        <strain evidence="2">RB6PN25</strain>
    </source>
</reference>
<evidence type="ECO:0000313" key="3">
    <source>
        <dbReference type="Proteomes" id="UP001057702"/>
    </source>
</evidence>
<feature type="domain" description="Metallo-beta-lactamase" evidence="1">
    <location>
        <begin position="33"/>
        <end position="223"/>
    </location>
</feature>
<organism evidence="2 3">
    <name type="scientific">Streptomyces humicola</name>
    <dbReference type="NCBI Taxonomy" id="2953240"/>
    <lineage>
        <taxon>Bacteria</taxon>
        <taxon>Bacillati</taxon>
        <taxon>Actinomycetota</taxon>
        <taxon>Actinomycetes</taxon>
        <taxon>Kitasatosporales</taxon>
        <taxon>Streptomycetaceae</taxon>
        <taxon>Streptomyces</taxon>
    </lineage>
</organism>
<dbReference type="SUPFAM" id="SSF56281">
    <property type="entry name" value="Metallo-hydrolase/oxidoreductase"/>
    <property type="match status" value="1"/>
</dbReference>
<dbReference type="Pfam" id="PF00753">
    <property type="entry name" value="Lactamase_B"/>
    <property type="match status" value="1"/>
</dbReference>
<dbReference type="InterPro" id="IPR001279">
    <property type="entry name" value="Metallo-B-lactamas"/>
</dbReference>
<evidence type="ECO:0000313" key="2">
    <source>
        <dbReference type="EMBL" id="MCQ4081978.1"/>
    </source>
</evidence>
<keyword evidence="3" id="KW-1185">Reference proteome</keyword>
<name>A0ABT1PWC5_9ACTN</name>
<evidence type="ECO:0000259" key="1">
    <source>
        <dbReference type="SMART" id="SM00849"/>
    </source>
</evidence>
<comment type="caution">
    <text evidence="2">The sequence shown here is derived from an EMBL/GenBank/DDBJ whole genome shotgun (WGS) entry which is preliminary data.</text>
</comment>
<dbReference type="InterPro" id="IPR036866">
    <property type="entry name" value="RibonucZ/Hydroxyglut_hydro"/>
</dbReference>
<proteinExistence type="predicted"/>
<dbReference type="Gene3D" id="3.60.15.10">
    <property type="entry name" value="Ribonuclease Z/Hydroxyacylglutathione hydrolase-like"/>
    <property type="match status" value="1"/>
</dbReference>
<dbReference type="Proteomes" id="UP001057702">
    <property type="component" value="Unassembled WGS sequence"/>
</dbReference>
<dbReference type="RefSeq" id="WP_255920873.1">
    <property type="nucleotide sequence ID" value="NZ_JANFNG010000010.1"/>
</dbReference>
<sequence>MDAGWEELADPEKGSGWEQLAAGCARRRLPDLDVTVGVVVGTDGLLVVDTGPTLGDGARLRREIRELTGRPVTHVALTHGHFDHVFGTAAFAGVEVYGDAALGAYLDRHRHELRADAVRYGVDQHAAAEAADVLVRPDHPVDRSCRLDLGGREVVLASVGPGHTGHDLAVAVPGTPTVVFCGDLVEESGEPQAGPDAVPREWPLAMDRLLELGGETAAYVPGHGAVVDARFVREQRDRLAERFGAV</sequence>